<dbReference type="GO" id="GO:0004560">
    <property type="term" value="F:alpha-L-fucosidase activity"/>
    <property type="evidence" value="ECO:0007669"/>
    <property type="project" value="InterPro"/>
</dbReference>
<dbReference type="GO" id="GO:0016139">
    <property type="term" value="P:glycoside catabolic process"/>
    <property type="evidence" value="ECO:0007669"/>
    <property type="project" value="TreeGrafter"/>
</dbReference>
<dbReference type="Proteomes" id="UP001199795">
    <property type="component" value="Unassembled WGS sequence"/>
</dbReference>
<dbReference type="RefSeq" id="WP_237239595.1">
    <property type="nucleotide sequence ID" value="NZ_JAKKDU010000007.1"/>
</dbReference>
<reference evidence="8" key="1">
    <citation type="submission" date="2022-01" db="EMBL/GenBank/DDBJ databases">
        <title>Draft genome sequence of Sabulilitoribacter arenilitoris KCTC 52401.</title>
        <authorList>
            <person name="Oh J.-S."/>
        </authorList>
    </citation>
    <scope>NUCLEOTIDE SEQUENCE</scope>
    <source>
        <strain evidence="8">HMF6543</strain>
    </source>
</reference>
<feature type="domain" description="F5/8 type C" evidence="7">
    <location>
        <begin position="353"/>
        <end position="499"/>
    </location>
</feature>
<gene>
    <name evidence="8" type="ORF">L3X37_07735</name>
</gene>
<keyword evidence="9" id="KW-1185">Reference proteome</keyword>
<dbReference type="Pfam" id="PF13287">
    <property type="entry name" value="Fn3_assoc"/>
    <property type="match status" value="1"/>
</dbReference>
<dbReference type="PANTHER" id="PTHR10030">
    <property type="entry name" value="ALPHA-L-FUCOSIDASE"/>
    <property type="match status" value="1"/>
</dbReference>
<dbReference type="InterPro" id="IPR000933">
    <property type="entry name" value="Glyco_hydro_29"/>
</dbReference>
<dbReference type="EC" id="3.2.1.51" evidence="2"/>
<dbReference type="InterPro" id="IPR000421">
    <property type="entry name" value="FA58C"/>
</dbReference>
<dbReference type="SUPFAM" id="SSF51445">
    <property type="entry name" value="(Trans)glycosidases"/>
    <property type="match status" value="1"/>
</dbReference>
<evidence type="ECO:0000313" key="9">
    <source>
        <dbReference type="Proteomes" id="UP001199795"/>
    </source>
</evidence>
<evidence type="ECO:0000256" key="5">
    <source>
        <dbReference type="ARBA" id="ARBA00023295"/>
    </source>
</evidence>
<dbReference type="Gene3D" id="2.60.120.260">
    <property type="entry name" value="Galactose-binding domain-like"/>
    <property type="match status" value="2"/>
</dbReference>
<dbReference type="AlphaFoldDB" id="A0AAE3JLJ0"/>
<proteinExistence type="inferred from homology"/>
<evidence type="ECO:0000313" key="8">
    <source>
        <dbReference type="EMBL" id="MCF7568252.1"/>
    </source>
</evidence>
<dbReference type="GO" id="GO:0005764">
    <property type="term" value="C:lysosome"/>
    <property type="evidence" value="ECO:0007669"/>
    <property type="project" value="TreeGrafter"/>
</dbReference>
<evidence type="ECO:0000256" key="3">
    <source>
        <dbReference type="ARBA" id="ARBA00022729"/>
    </source>
</evidence>
<organism evidence="8 9">
    <name type="scientific">Wocania arenilitoris</name>
    <dbReference type="NCBI Taxonomy" id="2044858"/>
    <lineage>
        <taxon>Bacteria</taxon>
        <taxon>Pseudomonadati</taxon>
        <taxon>Bacteroidota</taxon>
        <taxon>Flavobacteriia</taxon>
        <taxon>Flavobacteriales</taxon>
        <taxon>Flavobacteriaceae</taxon>
        <taxon>Wocania</taxon>
    </lineage>
</organism>
<dbReference type="PROSITE" id="PS50022">
    <property type="entry name" value="FA58C_3"/>
    <property type="match status" value="2"/>
</dbReference>
<dbReference type="InterPro" id="IPR026876">
    <property type="entry name" value="Fn3_assoc_repeat"/>
</dbReference>
<keyword evidence="5" id="KW-0326">Glycosidase</keyword>
<dbReference type="Pfam" id="PF01120">
    <property type="entry name" value="Alpha_L_fucos"/>
    <property type="match status" value="1"/>
</dbReference>
<evidence type="ECO:0000256" key="1">
    <source>
        <dbReference type="ARBA" id="ARBA00007951"/>
    </source>
</evidence>
<protein>
    <recommendedName>
        <fullName evidence="2">alpha-L-fucosidase</fullName>
        <ecNumber evidence="2">3.2.1.51</ecNumber>
    </recommendedName>
</protein>
<dbReference type="InterPro" id="IPR008979">
    <property type="entry name" value="Galactose-bd-like_sf"/>
</dbReference>
<feature type="domain" description="F5/8 type C" evidence="7">
    <location>
        <begin position="560"/>
        <end position="711"/>
    </location>
</feature>
<dbReference type="InterPro" id="IPR057739">
    <property type="entry name" value="Glyco_hydro_29_N"/>
</dbReference>
<dbReference type="SMART" id="SM00812">
    <property type="entry name" value="Alpha_L_fucos"/>
    <property type="match status" value="1"/>
</dbReference>
<keyword evidence="4" id="KW-0378">Hydrolase</keyword>
<evidence type="ECO:0000259" key="7">
    <source>
        <dbReference type="PROSITE" id="PS50022"/>
    </source>
</evidence>
<dbReference type="Gene3D" id="3.20.20.80">
    <property type="entry name" value="Glycosidases"/>
    <property type="match status" value="1"/>
</dbReference>
<dbReference type="SUPFAM" id="SSF49785">
    <property type="entry name" value="Galactose-binding domain-like"/>
    <property type="match status" value="2"/>
</dbReference>
<sequence length="711" mass="80569">MKKLSMKTTLLAIIILVINACKAQENAPTPYGPVPTENQIRWQEMEFYAFIHFSTNTFTNQEWGYGAADDAQLFNPSNLDCDQWARVCKEAGMKGIILTAKHHSGFCLWPTETTDYSVKNSPWMDGKGDIVGDLAKACKKYGLKLGIYISPWDRNHSSYGIVDANGSSPYVENIFRKQIEECLTKYGEIFEIWFDGANGGDGYYGGAKTVRRIDRKTYYDWPNTYKMIRSLQPNCVIWNDKGDRADLRWVGTESGYVGETNWSLLYKTGDVPKKMLRYGVEDGDAWVPGEVNTSIRPGWFYHESEDSRVKNLPKLMETYYKSIGRNGTFLLNFPIDKRGLIHENDEKEVLAFAKAIKETFATDLAKNAKIIASNVRDNNKKFGAINVTDGNKDTYWSTDDSVKTASLIIDFDKPKTMNRFLVQENIRLGQRIKSFTLEAFVNGEWKQLKDQLVANGNGTTTIGYKRIISFSTIHASKLRFTVTETKACPVISNIEVYNAPQILVPPVIMREKSGNLIITPSDKESEIYYTLDETMPTPTSKKYLGPIATDGKKVTIKAIAYEASSKKNSSVAEEKFDIAKKNWVVINTTDPKATDAIDGNVNTTWYQGNNSKMPIDIVVDLGKIEELIGFRYLPSQSYPPGIFTHYQFYTSNDNKNWELVDEGEFSNIKNNPLWQTKIFPLESARYIKLRAEKNTLSNDSVGYAEIDIITK</sequence>
<feature type="signal peptide" evidence="6">
    <location>
        <begin position="1"/>
        <end position="23"/>
    </location>
</feature>
<comment type="caution">
    <text evidence="8">The sequence shown here is derived from an EMBL/GenBank/DDBJ whole genome shotgun (WGS) entry which is preliminary data.</text>
</comment>
<dbReference type="Pfam" id="PF00754">
    <property type="entry name" value="F5_F8_type_C"/>
    <property type="match status" value="2"/>
</dbReference>
<dbReference type="EMBL" id="JAKKDU010000007">
    <property type="protein sequence ID" value="MCF7568252.1"/>
    <property type="molecule type" value="Genomic_DNA"/>
</dbReference>
<dbReference type="GO" id="GO:0006004">
    <property type="term" value="P:fucose metabolic process"/>
    <property type="evidence" value="ECO:0007669"/>
    <property type="project" value="TreeGrafter"/>
</dbReference>
<name>A0AAE3JLJ0_9FLAO</name>
<keyword evidence="3 6" id="KW-0732">Signal</keyword>
<comment type="similarity">
    <text evidence="1">Belongs to the glycosyl hydrolase 29 family.</text>
</comment>
<evidence type="ECO:0000256" key="2">
    <source>
        <dbReference type="ARBA" id="ARBA00012662"/>
    </source>
</evidence>
<dbReference type="PANTHER" id="PTHR10030:SF37">
    <property type="entry name" value="ALPHA-L-FUCOSIDASE-RELATED"/>
    <property type="match status" value="1"/>
</dbReference>
<accession>A0AAE3JLJ0</accession>
<dbReference type="InterPro" id="IPR017853">
    <property type="entry name" value="GH"/>
</dbReference>
<feature type="chain" id="PRO_5042100912" description="alpha-L-fucosidase" evidence="6">
    <location>
        <begin position="24"/>
        <end position="711"/>
    </location>
</feature>
<evidence type="ECO:0000256" key="6">
    <source>
        <dbReference type="SAM" id="SignalP"/>
    </source>
</evidence>
<evidence type="ECO:0000256" key="4">
    <source>
        <dbReference type="ARBA" id="ARBA00022801"/>
    </source>
</evidence>